<feature type="domain" description="MIT" evidence="1">
    <location>
        <begin position="5"/>
        <end position="83"/>
    </location>
</feature>
<dbReference type="PANTHER" id="PTHR21222:SF1">
    <property type="entry name" value="MIT DOMAIN-CONTAINING PROTEIN 1"/>
    <property type="match status" value="1"/>
</dbReference>
<dbReference type="Proteomes" id="UP000005408">
    <property type="component" value="Unassembled WGS sequence"/>
</dbReference>
<evidence type="ECO:0000313" key="2">
    <source>
        <dbReference type="EnsemblMetazoa" id="G27481.1:cds"/>
    </source>
</evidence>
<proteinExistence type="predicted"/>
<dbReference type="SUPFAM" id="SSF116846">
    <property type="entry name" value="MIT domain"/>
    <property type="match status" value="1"/>
</dbReference>
<sequence>MADKLQGVESSAISILKRAVELDSSKRYDEAVTCYQEGLQLLLEVMKGVSDGAKKEKFRQKMLEYMARAEELKKFVRDEKTAGKQHEQIQIESNATGYSYETLFSRFLNQFLTEIEVEDPYIRSHHQIYNFLRFCELVVKSKAPVKEIRLLTGSDENPELQSQQHDKLGQLSESLQKHNIKLTIKYSDTLHDREIRFDTGWVVKIGRGLDIYKAAESKFSIGFCDFDLRPCHQTTIDIFNRKYMKESVDTAEDTV</sequence>
<dbReference type="SMART" id="SM00745">
    <property type="entry name" value="MIT"/>
    <property type="match status" value="1"/>
</dbReference>
<reference evidence="2" key="1">
    <citation type="submission" date="2022-08" db="UniProtKB">
        <authorList>
            <consortium name="EnsemblMetazoa"/>
        </authorList>
    </citation>
    <scope>IDENTIFICATION</scope>
    <source>
        <strain evidence="2">05x7-T-G4-1.051#20</strain>
    </source>
</reference>
<accession>A0A8W8LB51</accession>
<dbReference type="InterPro" id="IPR036181">
    <property type="entry name" value="MIT_dom_sf"/>
</dbReference>
<dbReference type="Gene3D" id="3.30.870.30">
    <property type="entry name" value="MITD, C-terminal phospholipase D-like domain"/>
    <property type="match status" value="1"/>
</dbReference>
<dbReference type="InterPro" id="IPR007330">
    <property type="entry name" value="MIT_dom"/>
</dbReference>
<dbReference type="OMA" id="FYKASNP"/>
<dbReference type="CDD" id="cd02685">
    <property type="entry name" value="MIT_C"/>
    <property type="match status" value="1"/>
</dbReference>
<dbReference type="Pfam" id="PF16565">
    <property type="entry name" value="MIT_C"/>
    <property type="match status" value="1"/>
</dbReference>
<evidence type="ECO:0000313" key="3">
    <source>
        <dbReference type="Proteomes" id="UP000005408"/>
    </source>
</evidence>
<dbReference type="PANTHER" id="PTHR21222">
    <property type="entry name" value="MIT DOMAIN-CONTAINING PROTEIN 1"/>
    <property type="match status" value="1"/>
</dbReference>
<dbReference type="OrthoDB" id="19553at2759"/>
<name>A0A8W8LB51_MAGGI</name>
<dbReference type="Pfam" id="PF04212">
    <property type="entry name" value="MIT"/>
    <property type="match status" value="1"/>
</dbReference>
<dbReference type="AlphaFoldDB" id="A0A8W8LB51"/>
<dbReference type="InterPro" id="IPR032341">
    <property type="entry name" value="MITD1_C"/>
</dbReference>
<dbReference type="InterPro" id="IPR038113">
    <property type="entry name" value="MITD1_C_sf"/>
</dbReference>
<evidence type="ECO:0000259" key="1">
    <source>
        <dbReference type="SMART" id="SM00745"/>
    </source>
</evidence>
<dbReference type="Gene3D" id="1.20.58.80">
    <property type="entry name" value="Phosphotransferase system, lactose/cellobiose-type IIA subunit"/>
    <property type="match status" value="1"/>
</dbReference>
<dbReference type="InterPro" id="IPR052817">
    <property type="entry name" value="MIT_domain_contain_protein1"/>
</dbReference>
<protein>
    <recommendedName>
        <fullName evidence="1">MIT domain-containing protein</fullName>
    </recommendedName>
</protein>
<keyword evidence="3" id="KW-1185">Reference proteome</keyword>
<organism evidence="2 3">
    <name type="scientific">Magallana gigas</name>
    <name type="common">Pacific oyster</name>
    <name type="synonym">Crassostrea gigas</name>
    <dbReference type="NCBI Taxonomy" id="29159"/>
    <lineage>
        <taxon>Eukaryota</taxon>
        <taxon>Metazoa</taxon>
        <taxon>Spiralia</taxon>
        <taxon>Lophotrochozoa</taxon>
        <taxon>Mollusca</taxon>
        <taxon>Bivalvia</taxon>
        <taxon>Autobranchia</taxon>
        <taxon>Pteriomorphia</taxon>
        <taxon>Ostreida</taxon>
        <taxon>Ostreoidea</taxon>
        <taxon>Ostreidae</taxon>
        <taxon>Magallana</taxon>
    </lineage>
</organism>
<dbReference type="EnsemblMetazoa" id="G27481.1">
    <property type="protein sequence ID" value="G27481.1:cds"/>
    <property type="gene ID" value="G27481"/>
</dbReference>